<feature type="region of interest" description="Disordered" evidence="1">
    <location>
        <begin position="40"/>
        <end position="63"/>
    </location>
</feature>
<proteinExistence type="predicted"/>
<dbReference type="EMBL" id="VDDA01000004">
    <property type="protein sequence ID" value="TNC13374.1"/>
    <property type="molecule type" value="Genomic_DNA"/>
</dbReference>
<protein>
    <submittedName>
        <fullName evidence="2">Uncharacterized protein</fullName>
    </submittedName>
</protein>
<gene>
    <name evidence="2" type="ORF">FF100_11210</name>
</gene>
<evidence type="ECO:0000313" key="3">
    <source>
        <dbReference type="Proteomes" id="UP000305267"/>
    </source>
</evidence>
<comment type="caution">
    <text evidence="2">The sequence shown here is derived from an EMBL/GenBank/DDBJ whole genome shotgun (WGS) entry which is preliminary data.</text>
</comment>
<evidence type="ECO:0000313" key="2">
    <source>
        <dbReference type="EMBL" id="TNC13374.1"/>
    </source>
</evidence>
<keyword evidence="3" id="KW-1185">Reference proteome</keyword>
<dbReference type="RefSeq" id="WP_139035810.1">
    <property type="nucleotide sequence ID" value="NZ_VDDA01000004.1"/>
</dbReference>
<accession>A0A5C4LHC8</accession>
<organism evidence="2 3">
    <name type="scientific">Methylobacterium terricola</name>
    <dbReference type="NCBI Taxonomy" id="2583531"/>
    <lineage>
        <taxon>Bacteria</taxon>
        <taxon>Pseudomonadati</taxon>
        <taxon>Pseudomonadota</taxon>
        <taxon>Alphaproteobacteria</taxon>
        <taxon>Hyphomicrobiales</taxon>
        <taxon>Methylobacteriaceae</taxon>
        <taxon>Methylobacterium</taxon>
    </lineage>
</organism>
<name>A0A5C4LHC8_9HYPH</name>
<sequence length="63" mass="6700">MAPQGNLLARAEAVVERAFRIVAENQAALARTRSAVQPLRDAAARQAGGVDHAPALRHDDRTA</sequence>
<dbReference type="Proteomes" id="UP000305267">
    <property type="component" value="Unassembled WGS sequence"/>
</dbReference>
<evidence type="ECO:0000256" key="1">
    <source>
        <dbReference type="SAM" id="MobiDB-lite"/>
    </source>
</evidence>
<feature type="compositionally biased region" description="Basic and acidic residues" evidence="1">
    <location>
        <begin position="54"/>
        <end position="63"/>
    </location>
</feature>
<reference evidence="2 3" key="1">
    <citation type="submission" date="2019-06" db="EMBL/GenBank/DDBJ databases">
        <title>Genome of Methylobacterium sp. 17Sr1-39.</title>
        <authorList>
            <person name="Seo T."/>
        </authorList>
    </citation>
    <scope>NUCLEOTIDE SEQUENCE [LARGE SCALE GENOMIC DNA]</scope>
    <source>
        <strain evidence="2 3">17Sr1-39</strain>
    </source>
</reference>
<dbReference type="AlphaFoldDB" id="A0A5C4LHC8"/>
<dbReference type="OrthoDB" id="8003718at2"/>